<feature type="transmembrane region" description="Helical" evidence="12">
    <location>
        <begin position="664"/>
        <end position="688"/>
    </location>
</feature>
<evidence type="ECO:0000256" key="5">
    <source>
        <dbReference type="ARBA" id="ARBA00022729"/>
    </source>
</evidence>
<feature type="signal peptide" evidence="13">
    <location>
        <begin position="1"/>
        <end position="18"/>
    </location>
</feature>
<gene>
    <name evidence="15" type="ORF">NXF25_004344</name>
</gene>
<keyword evidence="9 15" id="KW-0675">Receptor</keyword>
<keyword evidence="4 12" id="KW-0812">Transmembrane</keyword>
<dbReference type="GO" id="GO:0004930">
    <property type="term" value="F:G protein-coupled receptor activity"/>
    <property type="evidence" value="ECO:0007669"/>
    <property type="project" value="UniProtKB-KW"/>
</dbReference>
<dbReference type="InterPro" id="IPR000068">
    <property type="entry name" value="GPCR_3_Ca_sens_rcpt-rel"/>
</dbReference>
<feature type="chain" id="PRO_5043822245" evidence="13">
    <location>
        <begin position="19"/>
        <end position="860"/>
    </location>
</feature>
<dbReference type="PANTHER" id="PTHR24061">
    <property type="entry name" value="CALCIUM-SENSING RECEPTOR-RELATED"/>
    <property type="match status" value="1"/>
</dbReference>
<comment type="subcellular location">
    <subcellularLocation>
        <location evidence="1">Cell membrane</location>
        <topology evidence="1">Multi-pass membrane protein</topology>
    </subcellularLocation>
</comment>
<keyword evidence="16" id="KW-1185">Reference proteome</keyword>
<evidence type="ECO:0000256" key="4">
    <source>
        <dbReference type="ARBA" id="ARBA00022692"/>
    </source>
</evidence>
<evidence type="ECO:0000256" key="1">
    <source>
        <dbReference type="ARBA" id="ARBA00004651"/>
    </source>
</evidence>
<evidence type="ECO:0000256" key="12">
    <source>
        <dbReference type="SAM" id="Phobius"/>
    </source>
</evidence>
<dbReference type="PANTHER" id="PTHR24061:SF599">
    <property type="entry name" value="G-PROTEIN COUPLED RECEPTORS FAMILY 3 PROFILE DOMAIN-CONTAINING PROTEIN"/>
    <property type="match status" value="1"/>
</dbReference>
<dbReference type="Gene3D" id="3.40.50.2300">
    <property type="match status" value="2"/>
</dbReference>
<feature type="transmembrane region" description="Helical" evidence="12">
    <location>
        <begin position="813"/>
        <end position="835"/>
    </location>
</feature>
<evidence type="ECO:0000256" key="11">
    <source>
        <dbReference type="ARBA" id="ARBA00023224"/>
    </source>
</evidence>
<evidence type="ECO:0000256" key="9">
    <source>
        <dbReference type="ARBA" id="ARBA00023170"/>
    </source>
</evidence>
<dbReference type="SUPFAM" id="SSF53822">
    <property type="entry name" value="Periplasmic binding protein-like I"/>
    <property type="match status" value="1"/>
</dbReference>
<feature type="transmembrane region" description="Helical" evidence="12">
    <location>
        <begin position="708"/>
        <end position="726"/>
    </location>
</feature>
<organism evidence="15 16">
    <name type="scientific">Crotalus adamanteus</name>
    <name type="common">Eastern diamondback rattlesnake</name>
    <dbReference type="NCBI Taxonomy" id="8729"/>
    <lineage>
        <taxon>Eukaryota</taxon>
        <taxon>Metazoa</taxon>
        <taxon>Chordata</taxon>
        <taxon>Craniata</taxon>
        <taxon>Vertebrata</taxon>
        <taxon>Euteleostomi</taxon>
        <taxon>Lepidosauria</taxon>
        <taxon>Squamata</taxon>
        <taxon>Bifurcata</taxon>
        <taxon>Unidentata</taxon>
        <taxon>Episquamata</taxon>
        <taxon>Toxicofera</taxon>
        <taxon>Serpentes</taxon>
        <taxon>Colubroidea</taxon>
        <taxon>Viperidae</taxon>
        <taxon>Crotalinae</taxon>
        <taxon>Crotalus</taxon>
    </lineage>
</organism>
<dbReference type="Proteomes" id="UP001474421">
    <property type="component" value="Unassembled WGS sequence"/>
</dbReference>
<evidence type="ECO:0000256" key="2">
    <source>
        <dbReference type="ARBA" id="ARBA00007242"/>
    </source>
</evidence>
<dbReference type="GO" id="GO:0005886">
    <property type="term" value="C:plasma membrane"/>
    <property type="evidence" value="ECO:0007669"/>
    <property type="project" value="UniProtKB-SubCell"/>
</dbReference>
<evidence type="ECO:0000256" key="13">
    <source>
        <dbReference type="SAM" id="SignalP"/>
    </source>
</evidence>
<dbReference type="AlphaFoldDB" id="A0AAW1BUY0"/>
<dbReference type="Pfam" id="PF01094">
    <property type="entry name" value="ANF_receptor"/>
    <property type="match status" value="1"/>
</dbReference>
<sequence length="860" mass="97656">MLLLFLFALLLWPRGVWGMHKAKCLLILEQGEVDPQNYYKPGDYLISVIVSAMKVALQSLSFNKSPSTTFSKSSTKFYWKFVPFLFAIEDINLNSQLFPNITLGYNIYENFFKEEMTSEALLDLLSDGEANVPNYRCGRQRHTVALLEEAETGISIQISTMLGTYKIPQISYNFASRILWNKTRFPFFYPMLPAEGVQYPGIVQLLLHFRWTLVGLVAPETDQGERFMRTMSPLMLRNGICAVIHQSFTLNVAEMNIKLQEYYKWRKVNVFVYGSEANSFTIGMIIIQGGLQHIQKHVVDKVWITTAQWDLSLDFMFSVHSLKHVGGIFSFLIQKGKWANYDAFTIIVTSIFNFLEKTFTCSSTKDAFSVKIWRRCKEREELEILKKEEIDRILALDSYLISNTIWALGRSLNSAHMSTFKRSVRNRGVKVEAPRLKPWQLNSFLQGSQFHNHSIEGVYLDEKGHLTADLDIVNWVVFSNKSVRRVKSGSLEKVTSQDFKFSVDQKSIIQLEMLNKTLPPSRCVEGCHPGFMKVAQEGKPICCYDCHPCAEGTISIMEDAEKCTKCPTNQYPNIRRDECIPKIETFLSYQENWGIILASLALFLSLVTGSVLGIFIKFQETPIVKANNRDLSYILLIALLLCFLSSFLFIGRPMKATCFLRQTAFSNIFSVAISTVLAKTVTVVLAFLATKPGNTMQRWLGKSLANSIILSCSGVQVVVCSIWLGISPPFPDWDPYSQSGEIILQCNEGSVAMFYLALGYMGFLAVICFMVAFFARNLPGAFNEAKLITFSMLIFCSVWVSFVPTYLSTKAKYMVAVQIFSILASSASLLGFIFIPKCYIIFLKPELNTKEYLLSKQNRN</sequence>
<dbReference type="InterPro" id="IPR000337">
    <property type="entry name" value="GPCR_3"/>
</dbReference>
<keyword evidence="3" id="KW-1003">Cell membrane</keyword>
<keyword evidence="5 13" id="KW-0732">Signal</keyword>
<evidence type="ECO:0000256" key="10">
    <source>
        <dbReference type="ARBA" id="ARBA00023180"/>
    </source>
</evidence>
<evidence type="ECO:0000313" key="15">
    <source>
        <dbReference type="EMBL" id="KAK9405570.1"/>
    </source>
</evidence>
<evidence type="ECO:0000256" key="6">
    <source>
        <dbReference type="ARBA" id="ARBA00022989"/>
    </source>
</evidence>
<comment type="similarity">
    <text evidence="2">Belongs to the G-protein coupled receptor 3 family.</text>
</comment>
<protein>
    <submittedName>
        <fullName evidence="15">Type-2 vomeronasal receptor</fullName>
    </submittedName>
</protein>
<evidence type="ECO:0000313" key="16">
    <source>
        <dbReference type="Proteomes" id="UP001474421"/>
    </source>
</evidence>
<dbReference type="PRINTS" id="PR01535">
    <property type="entry name" value="VOMERONASL2R"/>
</dbReference>
<comment type="caution">
    <text evidence="15">The sequence shown here is derived from an EMBL/GenBank/DDBJ whole genome shotgun (WGS) entry which is preliminary data.</text>
</comment>
<dbReference type="InterPro" id="IPR038550">
    <property type="entry name" value="GPCR_3_9-Cys_sf"/>
</dbReference>
<dbReference type="EMBL" id="JAOTOJ010000002">
    <property type="protein sequence ID" value="KAK9405570.1"/>
    <property type="molecule type" value="Genomic_DNA"/>
</dbReference>
<evidence type="ECO:0000256" key="7">
    <source>
        <dbReference type="ARBA" id="ARBA00023040"/>
    </source>
</evidence>
<reference evidence="15 16" key="1">
    <citation type="journal article" date="2024" name="Proc. Natl. Acad. Sci. U.S.A.">
        <title>The genetic regulatory architecture and epigenomic basis for age-related changes in rattlesnake venom.</title>
        <authorList>
            <person name="Hogan M.P."/>
            <person name="Holding M.L."/>
            <person name="Nystrom G.S."/>
            <person name="Colston T.J."/>
            <person name="Bartlett D.A."/>
            <person name="Mason A.J."/>
            <person name="Ellsworth S.A."/>
            <person name="Rautsaw R.M."/>
            <person name="Lawrence K.C."/>
            <person name="Strickland J.L."/>
            <person name="He B."/>
            <person name="Fraser P."/>
            <person name="Margres M.J."/>
            <person name="Gilbert D.M."/>
            <person name="Gibbs H.L."/>
            <person name="Parkinson C.L."/>
            <person name="Rokyta D.R."/>
        </authorList>
    </citation>
    <scope>NUCLEOTIDE SEQUENCE [LARGE SCALE GENOMIC DNA]</scope>
    <source>
        <strain evidence="15">DRR0105</strain>
    </source>
</reference>
<keyword evidence="10" id="KW-0325">Glycoprotein</keyword>
<dbReference type="InterPro" id="IPR017979">
    <property type="entry name" value="GPCR_3_CS"/>
</dbReference>
<keyword evidence="6 12" id="KW-1133">Transmembrane helix</keyword>
<feature type="transmembrane region" description="Helical" evidence="12">
    <location>
        <begin position="593"/>
        <end position="618"/>
    </location>
</feature>
<dbReference type="Pfam" id="PF07562">
    <property type="entry name" value="NCD3G"/>
    <property type="match status" value="1"/>
</dbReference>
<evidence type="ECO:0000259" key="14">
    <source>
        <dbReference type="PROSITE" id="PS50259"/>
    </source>
</evidence>
<dbReference type="InterPro" id="IPR001828">
    <property type="entry name" value="ANF_lig-bd_rcpt"/>
</dbReference>
<feature type="transmembrane region" description="Helical" evidence="12">
    <location>
        <begin position="752"/>
        <end position="775"/>
    </location>
</feature>
<feature type="domain" description="G-protein coupled receptors family 3 profile" evidence="14">
    <location>
        <begin position="593"/>
        <end position="857"/>
    </location>
</feature>
<feature type="transmembrane region" description="Helical" evidence="12">
    <location>
        <begin position="787"/>
        <end position="807"/>
    </location>
</feature>
<keyword evidence="7" id="KW-0297">G-protein coupled receptor</keyword>
<dbReference type="InterPro" id="IPR017978">
    <property type="entry name" value="GPCR_3_C"/>
</dbReference>
<dbReference type="InterPro" id="IPR004073">
    <property type="entry name" value="GPCR_3_vmron_rcpt_2"/>
</dbReference>
<name>A0AAW1BUY0_CROAD</name>
<keyword evidence="8 12" id="KW-0472">Membrane</keyword>
<dbReference type="PROSITE" id="PS00981">
    <property type="entry name" value="G_PROTEIN_RECEP_F3_3"/>
    <property type="match status" value="1"/>
</dbReference>
<dbReference type="InterPro" id="IPR011500">
    <property type="entry name" value="GPCR_3_9-Cys_dom"/>
</dbReference>
<dbReference type="PRINTS" id="PR00248">
    <property type="entry name" value="GPCRMGR"/>
</dbReference>
<keyword evidence="11" id="KW-0807">Transducer</keyword>
<dbReference type="FunFam" id="2.10.50.30:FF:000002">
    <property type="entry name" value="Vomeronasal 2 receptor, h1"/>
    <property type="match status" value="1"/>
</dbReference>
<proteinExistence type="inferred from homology"/>
<evidence type="ECO:0000256" key="3">
    <source>
        <dbReference type="ARBA" id="ARBA00022475"/>
    </source>
</evidence>
<feature type="transmembrane region" description="Helical" evidence="12">
    <location>
        <begin position="630"/>
        <end position="652"/>
    </location>
</feature>
<accession>A0AAW1BUY0</accession>
<evidence type="ECO:0000256" key="8">
    <source>
        <dbReference type="ARBA" id="ARBA00023136"/>
    </source>
</evidence>
<dbReference type="Pfam" id="PF00003">
    <property type="entry name" value="7tm_3"/>
    <property type="match status" value="1"/>
</dbReference>
<dbReference type="PROSITE" id="PS50259">
    <property type="entry name" value="G_PROTEIN_RECEP_F3_4"/>
    <property type="match status" value="1"/>
</dbReference>
<dbReference type="InterPro" id="IPR028082">
    <property type="entry name" value="Peripla_BP_I"/>
</dbReference>
<dbReference type="Gene3D" id="2.10.50.30">
    <property type="entry name" value="GPCR, family 3, nine cysteines domain"/>
    <property type="match status" value="1"/>
</dbReference>